<dbReference type="EMBL" id="MEXB01000002">
    <property type="protein sequence ID" value="OGC88895.1"/>
    <property type="molecule type" value="Genomic_DNA"/>
</dbReference>
<proteinExistence type="predicted"/>
<gene>
    <name evidence="1" type="ORF">A2419_02455</name>
</gene>
<evidence type="ECO:0000313" key="1">
    <source>
        <dbReference type="EMBL" id="OGC88895.1"/>
    </source>
</evidence>
<dbReference type="STRING" id="1797247.A2419_02455"/>
<protein>
    <recommendedName>
        <fullName evidence="3">Excalibur calcium-binding domain-containing protein</fullName>
    </recommendedName>
</protein>
<evidence type="ECO:0008006" key="3">
    <source>
        <dbReference type="Google" id="ProtNLM"/>
    </source>
</evidence>
<organism evidence="1 2">
    <name type="scientific">Candidatus Adlerbacteria bacterium RIFOXYC1_FULL_48_26</name>
    <dbReference type="NCBI Taxonomy" id="1797247"/>
    <lineage>
        <taxon>Bacteria</taxon>
        <taxon>Candidatus Adleribacteriota</taxon>
    </lineage>
</organism>
<name>A0A1F4Y4J1_9BACT</name>
<evidence type="ECO:0000313" key="2">
    <source>
        <dbReference type="Proteomes" id="UP000176568"/>
    </source>
</evidence>
<accession>A0A1F4Y4J1</accession>
<dbReference type="Proteomes" id="UP000176568">
    <property type="component" value="Unassembled WGS sequence"/>
</dbReference>
<comment type="caution">
    <text evidence="1">The sequence shown here is derived from an EMBL/GenBank/DDBJ whole genome shotgun (WGS) entry which is preliminary data.</text>
</comment>
<dbReference type="AlphaFoldDB" id="A0A1F4Y4J1"/>
<reference evidence="1 2" key="1">
    <citation type="journal article" date="2016" name="Nat. Commun.">
        <title>Thousands of microbial genomes shed light on interconnected biogeochemical processes in an aquifer system.</title>
        <authorList>
            <person name="Anantharaman K."/>
            <person name="Brown C.T."/>
            <person name="Hug L.A."/>
            <person name="Sharon I."/>
            <person name="Castelle C.J."/>
            <person name="Probst A.J."/>
            <person name="Thomas B.C."/>
            <person name="Singh A."/>
            <person name="Wilkins M.J."/>
            <person name="Karaoz U."/>
            <person name="Brodie E.L."/>
            <person name="Williams K.H."/>
            <person name="Hubbard S.S."/>
            <person name="Banfield J.F."/>
        </authorList>
    </citation>
    <scope>NUCLEOTIDE SEQUENCE [LARGE SCALE GENOMIC DNA]</scope>
</reference>
<sequence length="74" mass="8193">MNPTTDTRVEVRAQAEAAEQPQCNPNYSGCLKPYASDYDCAGGSGDGPYYTGPVRVLGYDQYRLDRDYDGWACE</sequence>